<dbReference type="GO" id="GO:0004222">
    <property type="term" value="F:metalloendopeptidase activity"/>
    <property type="evidence" value="ECO:0007669"/>
    <property type="project" value="TreeGrafter"/>
</dbReference>
<dbReference type="EMBL" id="JACHGW010000002">
    <property type="protein sequence ID" value="MBB6050945.1"/>
    <property type="molecule type" value="Genomic_DNA"/>
</dbReference>
<dbReference type="InterPro" id="IPR050570">
    <property type="entry name" value="Cell_wall_metabolism_enzyme"/>
</dbReference>
<accession>A0A7W9SQG2</accession>
<dbReference type="PANTHER" id="PTHR21666:SF289">
    <property type="entry name" value="L-ALA--D-GLU ENDOPEPTIDASE"/>
    <property type="match status" value="1"/>
</dbReference>
<sequence>MRKPPTTKQQKTALKSKLTTAQQQLLATQQQLALAKRSEEAIATELTTVEGQLKTTRAQLTEVKQRLARTRSQQSHVAALLQTSEDALTEAQRSLAQRMAANYRQGPVRYASVLLGAHTMGELVSRAQLVRSIVKYESTLIAKIKAGREQVLKWKGLVDEKAAEIHQQELALGAQQDQEAQLVQKRRGVLLEAQAKRIQIESEYAQLAADSQEIALRLKTLEGTPLPGGLASKLVQPVAGRIVSQFGMRFHPILKINRLHAGVDFGAETGTPIVAAAAGVVAYAGTMRGYGNVVVVDHGGGLSTLYAHCSALLVTEGLSVEQGKVIARVGATGLATGPHLHFEVRRNGTPINPIGGGL</sequence>
<keyword evidence="4" id="KW-0378">Hydrolase</keyword>
<evidence type="ECO:0000313" key="4">
    <source>
        <dbReference type="EMBL" id="MBB6050945.1"/>
    </source>
</evidence>
<name>A0A7W9SQG2_ARMRO</name>
<comment type="caution">
    <text evidence="4">The sequence shown here is derived from an EMBL/GenBank/DDBJ whole genome shotgun (WGS) entry which is preliminary data.</text>
</comment>
<evidence type="ECO:0000313" key="5">
    <source>
        <dbReference type="Proteomes" id="UP000520814"/>
    </source>
</evidence>
<dbReference type="AlphaFoldDB" id="A0A7W9SQG2"/>
<gene>
    <name evidence="4" type="ORF">HNQ39_002736</name>
</gene>
<dbReference type="CDD" id="cd12797">
    <property type="entry name" value="M23_peptidase"/>
    <property type="match status" value="1"/>
</dbReference>
<reference evidence="4 5" key="1">
    <citation type="submission" date="2020-08" db="EMBL/GenBank/DDBJ databases">
        <title>Genomic Encyclopedia of Type Strains, Phase IV (KMG-IV): sequencing the most valuable type-strain genomes for metagenomic binning, comparative biology and taxonomic classification.</title>
        <authorList>
            <person name="Goeker M."/>
        </authorList>
    </citation>
    <scope>NUCLEOTIDE SEQUENCE [LARGE SCALE GENOMIC DNA]</scope>
    <source>
        <strain evidence="4 5">DSM 23562</strain>
    </source>
</reference>
<organism evidence="4 5">
    <name type="scientific">Armatimonas rosea</name>
    <dbReference type="NCBI Taxonomy" id="685828"/>
    <lineage>
        <taxon>Bacteria</taxon>
        <taxon>Bacillati</taxon>
        <taxon>Armatimonadota</taxon>
        <taxon>Armatimonadia</taxon>
        <taxon>Armatimonadales</taxon>
        <taxon>Armatimonadaceae</taxon>
        <taxon>Armatimonas</taxon>
    </lineage>
</organism>
<protein>
    <submittedName>
        <fullName evidence="4">Murein DD-endopeptidase MepM/ murein hydrolase activator NlpD</fullName>
    </submittedName>
</protein>
<dbReference type="RefSeq" id="WP_184196830.1">
    <property type="nucleotide sequence ID" value="NZ_JACHGW010000002.1"/>
</dbReference>
<feature type="domain" description="Peptidoglycan hydrolase PcsB coiled-coil" evidence="3">
    <location>
        <begin position="85"/>
        <end position="151"/>
    </location>
</feature>
<proteinExistence type="predicted"/>
<keyword evidence="1" id="KW-0732">Signal</keyword>
<dbReference type="PANTHER" id="PTHR21666">
    <property type="entry name" value="PEPTIDASE-RELATED"/>
    <property type="match status" value="1"/>
</dbReference>
<feature type="domain" description="M23ase beta-sheet core" evidence="2">
    <location>
        <begin position="259"/>
        <end position="353"/>
    </location>
</feature>
<keyword evidence="5" id="KW-1185">Reference proteome</keyword>
<dbReference type="InterPro" id="IPR016047">
    <property type="entry name" value="M23ase_b-sheet_dom"/>
</dbReference>
<dbReference type="Gene3D" id="6.10.250.3150">
    <property type="match status" value="1"/>
</dbReference>
<dbReference type="InterPro" id="IPR011055">
    <property type="entry name" value="Dup_hybrid_motif"/>
</dbReference>
<dbReference type="Pfam" id="PF24568">
    <property type="entry name" value="CC_PcsB"/>
    <property type="match status" value="1"/>
</dbReference>
<evidence type="ECO:0000259" key="2">
    <source>
        <dbReference type="Pfam" id="PF01551"/>
    </source>
</evidence>
<evidence type="ECO:0000259" key="3">
    <source>
        <dbReference type="Pfam" id="PF24568"/>
    </source>
</evidence>
<dbReference type="Proteomes" id="UP000520814">
    <property type="component" value="Unassembled WGS sequence"/>
</dbReference>
<evidence type="ECO:0000256" key="1">
    <source>
        <dbReference type="ARBA" id="ARBA00022729"/>
    </source>
</evidence>
<dbReference type="InterPro" id="IPR057309">
    <property type="entry name" value="PcsB_CC"/>
</dbReference>
<dbReference type="Gene3D" id="2.70.70.10">
    <property type="entry name" value="Glucose Permease (Domain IIA)"/>
    <property type="match status" value="1"/>
</dbReference>
<dbReference type="Pfam" id="PF01551">
    <property type="entry name" value="Peptidase_M23"/>
    <property type="match status" value="1"/>
</dbReference>
<dbReference type="SUPFAM" id="SSF51261">
    <property type="entry name" value="Duplicated hybrid motif"/>
    <property type="match status" value="1"/>
</dbReference>